<evidence type="ECO:0000256" key="2">
    <source>
        <dbReference type="ARBA" id="ARBA00023002"/>
    </source>
</evidence>
<dbReference type="Proteomes" id="UP001464891">
    <property type="component" value="Unassembled WGS sequence"/>
</dbReference>
<dbReference type="SUPFAM" id="SSF47203">
    <property type="entry name" value="Acyl-CoA dehydrogenase C-terminal domain-like"/>
    <property type="match status" value="1"/>
</dbReference>
<protein>
    <submittedName>
        <fullName evidence="6">Acyl-CoA dehydrogenase family protein</fullName>
    </submittedName>
</protein>
<dbReference type="Pfam" id="PF02770">
    <property type="entry name" value="Acyl-CoA_dh_M"/>
    <property type="match status" value="1"/>
</dbReference>
<feature type="domain" description="Acyl-CoA dehydrogenase C-terminal" evidence="5">
    <location>
        <begin position="253"/>
        <end position="362"/>
    </location>
</feature>
<dbReference type="PANTHER" id="PTHR43884">
    <property type="entry name" value="ACYL-COA DEHYDROGENASE"/>
    <property type="match status" value="1"/>
</dbReference>
<evidence type="ECO:0000256" key="1">
    <source>
        <dbReference type="ARBA" id="ARBA00022630"/>
    </source>
</evidence>
<accession>A0ABV0JGH7</accession>
<dbReference type="Pfam" id="PF08028">
    <property type="entry name" value="Acyl-CoA_dh_2"/>
    <property type="match status" value="1"/>
</dbReference>
<dbReference type="InterPro" id="IPR013786">
    <property type="entry name" value="AcylCoA_DH/ox_N"/>
</dbReference>
<dbReference type="Pfam" id="PF02771">
    <property type="entry name" value="Acyl-CoA_dh_N"/>
    <property type="match status" value="1"/>
</dbReference>
<dbReference type="RefSeq" id="WP_242017123.1">
    <property type="nucleotide sequence ID" value="NZ_JAMPKM010000043.1"/>
</dbReference>
<dbReference type="Gene3D" id="2.40.110.10">
    <property type="entry name" value="Butyryl-CoA Dehydrogenase, subunit A, domain 2"/>
    <property type="match status" value="1"/>
</dbReference>
<dbReference type="Gene3D" id="1.20.140.10">
    <property type="entry name" value="Butyryl-CoA Dehydrogenase, subunit A, domain 3"/>
    <property type="match status" value="1"/>
</dbReference>
<keyword evidence="1" id="KW-0285">Flavoprotein</keyword>
<sequence length="387" mass="42103">MMMSELQATTTMQQKDIDWLSLAESLGEQFAVRDTEADETDVFVADNIARLKTTGLVAAGVPIELGGGGASYTEMCAVLRVLGRYCSSTALAFAMHTHQVMVPTWRWHNQKAPVDGLLKRIATEQLVLLSSGGSDWLQSNGTAIKVDGGFLITARKVFASGAPAANLLMTSAVYQDPELGSTVLHFAVPMQAQGVVIESTWQAMGMRGTGSHDVILSDVFIPDAAIALRREQGKWHPIFHLISMVAFPLVYSVYVGVAEAARDRAIQLTMKRSTDDHLCYLVGGLDNELTAAKLALQHMIAIAEVSQPSFETTNQIMTGRTLVAKAVLNVADLAMEVAGGSAFYRKLGLEKLFRDAQGVRYHPLREGEQRRLSGQLALNWTIDHINS</sequence>
<proteinExistence type="predicted"/>
<dbReference type="EMBL" id="JAMPKM010000043">
    <property type="protein sequence ID" value="MEP0820744.1"/>
    <property type="molecule type" value="Genomic_DNA"/>
</dbReference>
<feature type="domain" description="Acyl-CoA oxidase/dehydrogenase middle" evidence="3">
    <location>
        <begin position="131"/>
        <end position="219"/>
    </location>
</feature>
<reference evidence="6 7" key="1">
    <citation type="submission" date="2022-04" db="EMBL/GenBank/DDBJ databases">
        <title>Positive selection, recombination, and allopatry shape intraspecific diversity of widespread and dominant cyanobacteria.</title>
        <authorList>
            <person name="Wei J."/>
            <person name="Shu W."/>
            <person name="Hu C."/>
        </authorList>
    </citation>
    <scope>NUCLEOTIDE SEQUENCE [LARGE SCALE GENOMIC DNA]</scope>
    <source>
        <strain evidence="6 7">GB2-A4</strain>
    </source>
</reference>
<dbReference type="InterPro" id="IPR036250">
    <property type="entry name" value="AcylCo_DH-like_C"/>
</dbReference>
<dbReference type="InterPro" id="IPR009100">
    <property type="entry name" value="AcylCoA_DH/oxidase_NM_dom_sf"/>
</dbReference>
<evidence type="ECO:0000259" key="3">
    <source>
        <dbReference type="Pfam" id="PF02770"/>
    </source>
</evidence>
<dbReference type="SUPFAM" id="SSF56645">
    <property type="entry name" value="Acyl-CoA dehydrogenase NM domain-like"/>
    <property type="match status" value="1"/>
</dbReference>
<comment type="caution">
    <text evidence="6">The sequence shown here is derived from an EMBL/GenBank/DDBJ whole genome shotgun (WGS) entry which is preliminary data.</text>
</comment>
<dbReference type="PANTHER" id="PTHR43884:SF25">
    <property type="entry name" value="ACYL-COA DEHYDROGENASE YDBM-RELATED"/>
    <property type="match status" value="1"/>
</dbReference>
<organism evidence="6 7">
    <name type="scientific">Trichocoleus desertorum GB2-A4</name>
    <dbReference type="NCBI Taxonomy" id="2933944"/>
    <lineage>
        <taxon>Bacteria</taxon>
        <taxon>Bacillati</taxon>
        <taxon>Cyanobacteriota</taxon>
        <taxon>Cyanophyceae</taxon>
        <taxon>Leptolyngbyales</taxon>
        <taxon>Trichocoleusaceae</taxon>
        <taxon>Trichocoleus</taxon>
    </lineage>
</organism>
<name>A0ABV0JGH7_9CYAN</name>
<dbReference type="InterPro" id="IPR046373">
    <property type="entry name" value="Acyl-CoA_Oxase/DH_mid-dom_sf"/>
</dbReference>
<feature type="domain" description="Acyl-CoA dehydrogenase/oxidase N-terminal" evidence="4">
    <location>
        <begin position="30"/>
        <end position="107"/>
    </location>
</feature>
<keyword evidence="7" id="KW-1185">Reference proteome</keyword>
<evidence type="ECO:0000259" key="4">
    <source>
        <dbReference type="Pfam" id="PF02771"/>
    </source>
</evidence>
<dbReference type="Gene3D" id="1.10.540.10">
    <property type="entry name" value="Acyl-CoA dehydrogenase/oxidase, N-terminal domain"/>
    <property type="match status" value="1"/>
</dbReference>
<evidence type="ECO:0000313" key="6">
    <source>
        <dbReference type="EMBL" id="MEP0820744.1"/>
    </source>
</evidence>
<dbReference type="InterPro" id="IPR037069">
    <property type="entry name" value="AcylCoA_DH/ox_N_sf"/>
</dbReference>
<evidence type="ECO:0000313" key="7">
    <source>
        <dbReference type="Proteomes" id="UP001464891"/>
    </source>
</evidence>
<evidence type="ECO:0000259" key="5">
    <source>
        <dbReference type="Pfam" id="PF08028"/>
    </source>
</evidence>
<keyword evidence="2" id="KW-0560">Oxidoreductase</keyword>
<dbReference type="InterPro" id="IPR006091">
    <property type="entry name" value="Acyl-CoA_Oxase/DH_mid-dom"/>
</dbReference>
<gene>
    <name evidence="6" type="ORF">NC998_27020</name>
</gene>
<dbReference type="InterPro" id="IPR013107">
    <property type="entry name" value="Acyl-CoA_DH_C"/>
</dbReference>
<dbReference type="PIRSF" id="PIRSF016578">
    <property type="entry name" value="HsaA"/>
    <property type="match status" value="1"/>
</dbReference>